<dbReference type="SUPFAM" id="SSF81301">
    <property type="entry name" value="Nucleotidyltransferase"/>
    <property type="match status" value="1"/>
</dbReference>
<dbReference type="PATRIC" id="fig|1872076.5.peg.3531"/>
<dbReference type="InterPro" id="IPR043519">
    <property type="entry name" value="NT_sf"/>
</dbReference>
<proteinExistence type="predicted"/>
<reference evidence="2 3" key="1">
    <citation type="submission" date="2016-07" db="EMBL/GenBank/DDBJ databases">
        <title>Draft genome of Scalindua rubra, obtained from a brine-seawater interface in the Red Sea, sheds light on salt adaptation in anammox bacteria.</title>
        <authorList>
            <person name="Speth D.R."/>
            <person name="Lagkouvardos I."/>
            <person name="Wang Y."/>
            <person name="Qian P.-Y."/>
            <person name="Dutilh B.E."/>
            <person name="Jetten M.S."/>
        </authorList>
    </citation>
    <scope>NUCLEOTIDE SEQUENCE [LARGE SCALE GENOMIC DNA]</scope>
    <source>
        <strain evidence="2">BSI-1</strain>
    </source>
</reference>
<dbReference type="EMBL" id="MAYW01000088">
    <property type="protein sequence ID" value="ODS31905.1"/>
    <property type="molecule type" value="Genomic_DNA"/>
</dbReference>
<accession>A0A1E3X8G1</accession>
<comment type="caution">
    <text evidence="2">The sequence shown here is derived from an EMBL/GenBank/DDBJ whole genome shotgun (WGS) entry which is preliminary data.</text>
</comment>
<evidence type="ECO:0000313" key="2">
    <source>
        <dbReference type="EMBL" id="ODS31905.1"/>
    </source>
</evidence>
<evidence type="ECO:0000259" key="1">
    <source>
        <dbReference type="Pfam" id="PF18765"/>
    </source>
</evidence>
<dbReference type="Gene3D" id="3.30.460.10">
    <property type="entry name" value="Beta Polymerase, domain 2"/>
    <property type="match status" value="1"/>
</dbReference>
<feature type="domain" description="Polymerase beta nucleotidyltransferase" evidence="1">
    <location>
        <begin position="10"/>
        <end position="88"/>
    </location>
</feature>
<name>A0A1E3X8G1_9BACT</name>
<dbReference type="Pfam" id="PF18765">
    <property type="entry name" value="Polbeta"/>
    <property type="match status" value="1"/>
</dbReference>
<dbReference type="CDD" id="cd05403">
    <property type="entry name" value="NT_KNTase_like"/>
    <property type="match status" value="1"/>
</dbReference>
<protein>
    <recommendedName>
        <fullName evidence="1">Polymerase beta nucleotidyltransferase domain-containing protein</fullName>
    </recommendedName>
</protein>
<dbReference type="Proteomes" id="UP000094056">
    <property type="component" value="Unassembled WGS sequence"/>
</dbReference>
<gene>
    <name evidence="2" type="ORF">SCARUB_02985</name>
</gene>
<dbReference type="AlphaFoldDB" id="A0A1E3X8G1"/>
<organism evidence="2 3">
    <name type="scientific">Candidatus Scalindua rubra</name>
    <dbReference type="NCBI Taxonomy" id="1872076"/>
    <lineage>
        <taxon>Bacteria</taxon>
        <taxon>Pseudomonadati</taxon>
        <taxon>Planctomycetota</taxon>
        <taxon>Candidatus Brocadiia</taxon>
        <taxon>Candidatus Brocadiales</taxon>
        <taxon>Candidatus Scalinduaceae</taxon>
        <taxon>Candidatus Scalindua</taxon>
    </lineage>
</organism>
<dbReference type="InterPro" id="IPR041633">
    <property type="entry name" value="Polbeta"/>
</dbReference>
<evidence type="ECO:0000313" key="3">
    <source>
        <dbReference type="Proteomes" id="UP000094056"/>
    </source>
</evidence>
<sequence>MITENEKDIILQCAKKYNVSTVILFGSSIRKDSEFNDIDIGVKGIEPRLFFKFYAELFKYLPKPVDLVDLSKKSLFNDLVEETGVRIYG</sequence>